<reference evidence="1" key="1">
    <citation type="submission" date="2021-08" db="EMBL/GenBank/DDBJ databases">
        <title>The first chromosome-level gecko genome reveals the dynamic sex chromosomes of Neotropical dwarf geckos (Sphaerodactylidae: Sphaerodactylus).</title>
        <authorList>
            <person name="Pinto B.J."/>
            <person name="Keating S.E."/>
            <person name="Gamble T."/>
        </authorList>
    </citation>
    <scope>NUCLEOTIDE SEQUENCE</scope>
    <source>
        <strain evidence="1">TG3544</strain>
    </source>
</reference>
<protein>
    <submittedName>
        <fullName evidence="1">Uncharacterized protein</fullName>
    </submittedName>
</protein>
<dbReference type="Proteomes" id="UP000827872">
    <property type="component" value="Linkage Group LG10"/>
</dbReference>
<comment type="caution">
    <text evidence="1">The sequence shown here is derived from an EMBL/GenBank/DDBJ whole genome shotgun (WGS) entry which is preliminary data.</text>
</comment>
<dbReference type="EMBL" id="CM037623">
    <property type="protein sequence ID" value="KAH7988553.1"/>
    <property type="molecule type" value="Genomic_DNA"/>
</dbReference>
<sequence length="132" mass="14792">MLTEPASITMSHHRCSTSSGLMKQTNQPNGPSCVHRSILQLAGSTRLGVTFLRHCYSSSYAAGDLRVGESPAKSRYEVRPWIVQKLGLKALYSAMTLLTHLGAPSRGKHIYEQLEFQAHKQHLSLYILWKIQ</sequence>
<proteinExistence type="predicted"/>
<gene>
    <name evidence="1" type="ORF">K3G42_018867</name>
</gene>
<name>A0ACB8E8D8_9SAUR</name>
<keyword evidence="2" id="KW-1185">Reference proteome</keyword>
<organism evidence="1 2">
    <name type="scientific">Sphaerodactylus townsendi</name>
    <dbReference type="NCBI Taxonomy" id="933632"/>
    <lineage>
        <taxon>Eukaryota</taxon>
        <taxon>Metazoa</taxon>
        <taxon>Chordata</taxon>
        <taxon>Craniata</taxon>
        <taxon>Vertebrata</taxon>
        <taxon>Euteleostomi</taxon>
        <taxon>Lepidosauria</taxon>
        <taxon>Squamata</taxon>
        <taxon>Bifurcata</taxon>
        <taxon>Gekkota</taxon>
        <taxon>Sphaerodactylidae</taxon>
        <taxon>Sphaerodactylus</taxon>
    </lineage>
</organism>
<evidence type="ECO:0000313" key="1">
    <source>
        <dbReference type="EMBL" id="KAH7988553.1"/>
    </source>
</evidence>
<accession>A0ACB8E8D8</accession>
<evidence type="ECO:0000313" key="2">
    <source>
        <dbReference type="Proteomes" id="UP000827872"/>
    </source>
</evidence>